<gene>
    <name evidence="2" type="ORF">RND15_06930</name>
</gene>
<dbReference type="Proteomes" id="UP001180754">
    <property type="component" value="Unassembled WGS sequence"/>
</dbReference>
<dbReference type="RefSeq" id="WP_311722784.1">
    <property type="nucleotide sequence ID" value="NZ_JAVRFD010000002.1"/>
</dbReference>
<keyword evidence="3" id="KW-1185">Reference proteome</keyword>
<feature type="compositionally biased region" description="Polar residues" evidence="1">
    <location>
        <begin position="440"/>
        <end position="449"/>
    </location>
</feature>
<evidence type="ECO:0000313" key="2">
    <source>
        <dbReference type="EMBL" id="MDT0542449.1"/>
    </source>
</evidence>
<feature type="region of interest" description="Disordered" evidence="1">
    <location>
        <begin position="439"/>
        <end position="458"/>
    </location>
</feature>
<reference evidence="2" key="1">
    <citation type="submission" date="2024-05" db="EMBL/GenBank/DDBJ databases">
        <title>30 novel species of actinomycetes from the DSMZ collection.</title>
        <authorList>
            <person name="Nouioui I."/>
        </authorList>
    </citation>
    <scope>NUCLEOTIDE SEQUENCE</scope>
    <source>
        <strain evidence="2">DSM 41529</strain>
    </source>
</reference>
<accession>A0ABU2X953</accession>
<evidence type="ECO:0000256" key="1">
    <source>
        <dbReference type="SAM" id="MobiDB-lite"/>
    </source>
</evidence>
<organism evidence="2 3">
    <name type="scientific">Streptomyces lonegramiae</name>
    <dbReference type="NCBI Taxonomy" id="3075524"/>
    <lineage>
        <taxon>Bacteria</taxon>
        <taxon>Bacillati</taxon>
        <taxon>Actinomycetota</taxon>
        <taxon>Actinomycetes</taxon>
        <taxon>Kitasatosporales</taxon>
        <taxon>Streptomycetaceae</taxon>
        <taxon>Streptomyces</taxon>
    </lineage>
</organism>
<protein>
    <recommendedName>
        <fullName evidence="4">WXG100 family type VII secretion target</fullName>
    </recommendedName>
</protein>
<sequence length="458" mass="50069">MGALTYADLIGADLGKLGTAVTDWKCAVDRLKTLVTNAHSGLLKKSEGARWAGLNATVTREFVAKTAKEFEDLHKEASSIWSVLDDAHSQLTEIQAGVKSTVAQAQDEGLRLADNFDGTVRFFYPHSPADDGTRTQTQLDTQQAYANRVNRNLARAVEVDGIVKAALAKSHGGDPYNAGHAGYHSLDDAKVDRAIDLAALGQEVNPSQRAELRRIWDGLSPELRGRVWDADALGLVAAGITDPQYKWKPADVGSGKFHSRDPGYKDHLFQLEAKAMAKGGGLAGYDQGARALAHYLGGSGKPLDLDIDRMWDEDRGFRKAATENLAKHEDEWRQKALKAFEESGGRTVSIPVETKAEGYEQSDRDWNFAVGHAMVNNSGVVSVVPDEHGKPKVSLDYQVNVWDRYNWDDDTSFDIAGVTVTGAQMQGLHQTGLAQEFNMHGSSSTQWRDLTQPRKPEG</sequence>
<proteinExistence type="predicted"/>
<dbReference type="EMBL" id="JAVRFD010000002">
    <property type="protein sequence ID" value="MDT0542449.1"/>
    <property type="molecule type" value="Genomic_DNA"/>
</dbReference>
<name>A0ABU2X953_9ACTN</name>
<evidence type="ECO:0008006" key="4">
    <source>
        <dbReference type="Google" id="ProtNLM"/>
    </source>
</evidence>
<evidence type="ECO:0000313" key="3">
    <source>
        <dbReference type="Proteomes" id="UP001180754"/>
    </source>
</evidence>
<comment type="caution">
    <text evidence="2">The sequence shown here is derived from an EMBL/GenBank/DDBJ whole genome shotgun (WGS) entry which is preliminary data.</text>
</comment>